<protein>
    <recommendedName>
        <fullName evidence="6">AIG1-type G domain-containing protein</fullName>
    </recommendedName>
</protein>
<dbReference type="GO" id="GO:0005525">
    <property type="term" value="F:GTP binding"/>
    <property type="evidence" value="ECO:0007669"/>
    <property type="project" value="UniProtKB-KW"/>
</dbReference>
<dbReference type="PANTHER" id="PTHR10903">
    <property type="entry name" value="GTPASE, IMAP FAMILY MEMBER-RELATED"/>
    <property type="match status" value="1"/>
</dbReference>
<keyword evidence="5" id="KW-0812">Transmembrane</keyword>
<dbReference type="EMBL" id="JBBPFD010000010">
    <property type="protein sequence ID" value="KAK7909952.1"/>
    <property type="molecule type" value="Genomic_DNA"/>
</dbReference>
<dbReference type="Proteomes" id="UP001460270">
    <property type="component" value="Unassembled WGS sequence"/>
</dbReference>
<dbReference type="Gene3D" id="3.40.50.300">
    <property type="entry name" value="P-loop containing nucleotide triphosphate hydrolases"/>
    <property type="match status" value="2"/>
</dbReference>
<evidence type="ECO:0000256" key="3">
    <source>
        <dbReference type="ARBA" id="ARBA00023134"/>
    </source>
</evidence>
<feature type="domain" description="AIG1-type G" evidence="6">
    <location>
        <begin position="2"/>
        <end position="58"/>
    </location>
</feature>
<dbReference type="InterPro" id="IPR027417">
    <property type="entry name" value="P-loop_NTPase"/>
</dbReference>
<keyword evidence="3" id="KW-0342">GTP-binding</keyword>
<dbReference type="PANTHER" id="PTHR10903:SF62">
    <property type="entry name" value="GTPASE IMAP FAMILY MEMBER 4-LIKE-RELATED"/>
    <property type="match status" value="1"/>
</dbReference>
<feature type="transmembrane region" description="Helical" evidence="5">
    <location>
        <begin position="177"/>
        <end position="197"/>
    </location>
</feature>
<keyword evidence="4" id="KW-0175">Coiled coil</keyword>
<evidence type="ECO:0000256" key="5">
    <source>
        <dbReference type="SAM" id="Phobius"/>
    </source>
</evidence>
<dbReference type="SUPFAM" id="SSF52540">
    <property type="entry name" value="P-loop containing nucleoside triphosphate hydrolases"/>
    <property type="match status" value="1"/>
</dbReference>
<dbReference type="Pfam" id="PF04548">
    <property type="entry name" value="AIG1"/>
    <property type="match status" value="2"/>
</dbReference>
<reference evidence="8" key="1">
    <citation type="submission" date="2024-04" db="EMBL/GenBank/DDBJ databases">
        <title>Salinicola lusitanus LLJ914,a marine bacterium isolated from the Okinawa Trough.</title>
        <authorList>
            <person name="Li J."/>
        </authorList>
    </citation>
    <scope>NUCLEOTIDE SEQUENCE [LARGE SCALE GENOMIC DNA]</scope>
</reference>
<organism evidence="7 8">
    <name type="scientific">Mugilogobius chulae</name>
    <name type="common">yellowstripe goby</name>
    <dbReference type="NCBI Taxonomy" id="88201"/>
    <lineage>
        <taxon>Eukaryota</taxon>
        <taxon>Metazoa</taxon>
        <taxon>Chordata</taxon>
        <taxon>Craniata</taxon>
        <taxon>Vertebrata</taxon>
        <taxon>Euteleostomi</taxon>
        <taxon>Actinopterygii</taxon>
        <taxon>Neopterygii</taxon>
        <taxon>Teleostei</taxon>
        <taxon>Neoteleostei</taxon>
        <taxon>Acanthomorphata</taxon>
        <taxon>Gobiaria</taxon>
        <taxon>Gobiiformes</taxon>
        <taxon>Gobioidei</taxon>
        <taxon>Gobiidae</taxon>
        <taxon>Gobionellinae</taxon>
        <taxon>Mugilogobius</taxon>
    </lineage>
</organism>
<evidence type="ECO:0000313" key="8">
    <source>
        <dbReference type="Proteomes" id="UP001460270"/>
    </source>
</evidence>
<sequence length="199" mass="22866">MDCQSETRRVLGKNVQLIDTPGLFDTDPDAPDFKREILNCMIECASGVHAFLLVLKVESGVHSRQSDGRGAHHRGMGQRNEVLSMLVERCGGRCHVFDNKHWNNTPDKYRNNQRQVKKLLNTIDQTVSQNRGRCYTNENLMRVQEKLQQERTTIRSTQKNLSEEEVDQKAKENTYDYFWPFMSVMAGVGALLGLVFFGR</sequence>
<proteinExistence type="inferred from homology"/>
<dbReference type="InterPro" id="IPR045058">
    <property type="entry name" value="GIMA/IAN/Toc"/>
</dbReference>
<keyword evidence="5" id="KW-0472">Membrane</keyword>
<gene>
    <name evidence="7" type="ORF">WMY93_014636</name>
</gene>
<evidence type="ECO:0000259" key="6">
    <source>
        <dbReference type="Pfam" id="PF04548"/>
    </source>
</evidence>
<feature type="domain" description="AIG1-type G" evidence="6">
    <location>
        <begin position="78"/>
        <end position="149"/>
    </location>
</feature>
<evidence type="ECO:0000313" key="7">
    <source>
        <dbReference type="EMBL" id="KAK7909952.1"/>
    </source>
</evidence>
<keyword evidence="2" id="KW-0547">Nucleotide-binding</keyword>
<dbReference type="AlphaFoldDB" id="A0AAW0P243"/>
<keyword evidence="8" id="KW-1185">Reference proteome</keyword>
<evidence type="ECO:0000256" key="1">
    <source>
        <dbReference type="ARBA" id="ARBA00008535"/>
    </source>
</evidence>
<dbReference type="InterPro" id="IPR006703">
    <property type="entry name" value="G_AIG1"/>
</dbReference>
<keyword evidence="5" id="KW-1133">Transmembrane helix</keyword>
<comment type="similarity">
    <text evidence="1">Belongs to the TRAFAC class TrmE-Era-EngA-EngB-Septin-like GTPase superfamily. AIG1/Toc34/Toc159-like paraseptin GTPase family. IAN subfamily.</text>
</comment>
<evidence type="ECO:0000256" key="4">
    <source>
        <dbReference type="SAM" id="Coils"/>
    </source>
</evidence>
<evidence type="ECO:0000256" key="2">
    <source>
        <dbReference type="ARBA" id="ARBA00022741"/>
    </source>
</evidence>
<feature type="coiled-coil region" evidence="4">
    <location>
        <begin position="140"/>
        <end position="167"/>
    </location>
</feature>
<name>A0AAW0P243_9GOBI</name>
<accession>A0AAW0P243</accession>
<comment type="caution">
    <text evidence="7">The sequence shown here is derived from an EMBL/GenBank/DDBJ whole genome shotgun (WGS) entry which is preliminary data.</text>
</comment>